<dbReference type="GO" id="GO:0033260">
    <property type="term" value="P:nuclear DNA replication"/>
    <property type="evidence" value="ECO:0007669"/>
    <property type="project" value="InterPro"/>
</dbReference>
<name>A0A6A5ZQQ6_9PLEO</name>
<dbReference type="InterPro" id="IPR020422">
    <property type="entry name" value="TYR_PHOSPHATASE_DUAL_dom"/>
</dbReference>
<keyword evidence="7" id="KW-1185">Reference proteome</keyword>
<evidence type="ECO:0000259" key="5">
    <source>
        <dbReference type="PROSITE" id="PS50056"/>
    </source>
</evidence>
<evidence type="ECO:0000256" key="1">
    <source>
        <dbReference type="ARBA" id="ARBA00022801"/>
    </source>
</evidence>
<dbReference type="GO" id="GO:0008138">
    <property type="term" value="F:protein tyrosine/serine/threonine phosphatase activity"/>
    <property type="evidence" value="ECO:0007669"/>
    <property type="project" value="InterPro"/>
</dbReference>
<feature type="compositionally biased region" description="Pro residues" evidence="3">
    <location>
        <begin position="34"/>
        <end position="50"/>
    </location>
</feature>
<dbReference type="Gene3D" id="3.90.190.10">
    <property type="entry name" value="Protein tyrosine phosphatase superfamily"/>
    <property type="match status" value="2"/>
</dbReference>
<dbReference type="Proteomes" id="UP000799770">
    <property type="component" value="Unassembled WGS sequence"/>
</dbReference>
<feature type="region of interest" description="Disordered" evidence="3">
    <location>
        <begin position="1"/>
        <end position="58"/>
    </location>
</feature>
<reference evidence="6" key="1">
    <citation type="journal article" date="2020" name="Stud. Mycol.">
        <title>101 Dothideomycetes genomes: a test case for predicting lifestyles and emergence of pathogens.</title>
        <authorList>
            <person name="Haridas S."/>
            <person name="Albert R."/>
            <person name="Binder M."/>
            <person name="Bloem J."/>
            <person name="Labutti K."/>
            <person name="Salamov A."/>
            <person name="Andreopoulos B."/>
            <person name="Baker S."/>
            <person name="Barry K."/>
            <person name="Bills G."/>
            <person name="Bluhm B."/>
            <person name="Cannon C."/>
            <person name="Castanera R."/>
            <person name="Culley D."/>
            <person name="Daum C."/>
            <person name="Ezra D."/>
            <person name="Gonzalez J."/>
            <person name="Henrissat B."/>
            <person name="Kuo A."/>
            <person name="Liang C."/>
            <person name="Lipzen A."/>
            <person name="Lutzoni F."/>
            <person name="Magnuson J."/>
            <person name="Mondo S."/>
            <person name="Nolan M."/>
            <person name="Ohm R."/>
            <person name="Pangilinan J."/>
            <person name="Park H.-J."/>
            <person name="Ramirez L."/>
            <person name="Alfaro M."/>
            <person name="Sun H."/>
            <person name="Tritt A."/>
            <person name="Yoshinaga Y."/>
            <person name="Zwiers L.-H."/>
            <person name="Turgeon B."/>
            <person name="Goodwin S."/>
            <person name="Spatafora J."/>
            <person name="Crous P."/>
            <person name="Grigoriev I."/>
        </authorList>
    </citation>
    <scope>NUCLEOTIDE SEQUENCE</scope>
    <source>
        <strain evidence="6">CBS 627.86</strain>
    </source>
</reference>
<evidence type="ECO:0000256" key="2">
    <source>
        <dbReference type="ARBA" id="ARBA00022912"/>
    </source>
</evidence>
<gene>
    <name evidence="6" type="ORF">BDV96DRAFT_483649</name>
</gene>
<keyword evidence="2" id="KW-0904">Protein phosphatase</keyword>
<dbReference type="GO" id="GO:0005634">
    <property type="term" value="C:nucleus"/>
    <property type="evidence" value="ECO:0007669"/>
    <property type="project" value="GOC"/>
</dbReference>
<feature type="domain" description="Tyrosine specific protein phosphatases" evidence="5">
    <location>
        <begin position="567"/>
        <end position="635"/>
    </location>
</feature>
<evidence type="ECO:0000259" key="4">
    <source>
        <dbReference type="PROSITE" id="PS50054"/>
    </source>
</evidence>
<organism evidence="6 7">
    <name type="scientific">Lophiotrema nucula</name>
    <dbReference type="NCBI Taxonomy" id="690887"/>
    <lineage>
        <taxon>Eukaryota</taxon>
        <taxon>Fungi</taxon>
        <taxon>Dikarya</taxon>
        <taxon>Ascomycota</taxon>
        <taxon>Pezizomycotina</taxon>
        <taxon>Dothideomycetes</taxon>
        <taxon>Pleosporomycetidae</taxon>
        <taxon>Pleosporales</taxon>
        <taxon>Lophiotremataceae</taxon>
        <taxon>Lophiotrema</taxon>
    </lineage>
</organism>
<dbReference type="InterPro" id="IPR053239">
    <property type="entry name" value="Dual_spec_PTase"/>
</dbReference>
<dbReference type="Pfam" id="PF00782">
    <property type="entry name" value="DSPc"/>
    <property type="match status" value="1"/>
</dbReference>
<evidence type="ECO:0000313" key="7">
    <source>
        <dbReference type="Proteomes" id="UP000799770"/>
    </source>
</evidence>
<dbReference type="EMBL" id="ML977312">
    <property type="protein sequence ID" value="KAF2121475.1"/>
    <property type="molecule type" value="Genomic_DNA"/>
</dbReference>
<dbReference type="FunFam" id="3.90.190.10:FF:000110">
    <property type="entry name" value="PPS1p Protein phosphatase"/>
    <property type="match status" value="1"/>
</dbReference>
<dbReference type="SUPFAM" id="SSF52799">
    <property type="entry name" value="(Phosphotyrosine protein) phosphatases II"/>
    <property type="match status" value="2"/>
</dbReference>
<dbReference type="InterPro" id="IPR047949">
    <property type="entry name" value="PPS1_DSP"/>
</dbReference>
<keyword evidence="1" id="KW-0378">Hydrolase</keyword>
<dbReference type="PROSITE" id="PS00383">
    <property type="entry name" value="TYR_PHOSPHATASE_1"/>
    <property type="match status" value="1"/>
</dbReference>
<dbReference type="AlphaFoldDB" id="A0A6A5ZQQ6"/>
<protein>
    <submittedName>
        <fullName evidence="6">Uncharacterized protein</fullName>
    </submittedName>
</protein>
<dbReference type="InterPro" id="IPR029021">
    <property type="entry name" value="Prot-tyrosine_phosphatase-like"/>
</dbReference>
<dbReference type="InterPro" id="IPR016130">
    <property type="entry name" value="Tyr_Pase_AS"/>
</dbReference>
<evidence type="ECO:0000256" key="3">
    <source>
        <dbReference type="SAM" id="MobiDB-lite"/>
    </source>
</evidence>
<accession>A0A6A5ZQQ6</accession>
<dbReference type="InterPro" id="IPR000387">
    <property type="entry name" value="Tyr_Pase_dom"/>
</dbReference>
<dbReference type="PANTHER" id="PTHR47550">
    <property type="entry name" value="DUAL SPECIFICITY PROTEIN PHOSPHATASE PPS1"/>
    <property type="match status" value="1"/>
</dbReference>
<evidence type="ECO:0000313" key="6">
    <source>
        <dbReference type="EMBL" id="KAF2121475.1"/>
    </source>
</evidence>
<dbReference type="PROSITE" id="PS50056">
    <property type="entry name" value="TYR_PHOSPHATASE_2"/>
    <property type="match status" value="1"/>
</dbReference>
<dbReference type="SMART" id="SM00195">
    <property type="entry name" value="DSPc"/>
    <property type="match status" value="1"/>
</dbReference>
<dbReference type="CDD" id="cd14516">
    <property type="entry name" value="DSP_fungal_PPS1"/>
    <property type="match status" value="1"/>
</dbReference>
<dbReference type="PANTHER" id="PTHR47550:SF1">
    <property type="entry name" value="DUAL SPECIFICITY PROTEIN PHOSPHATASE PPS1"/>
    <property type="match status" value="1"/>
</dbReference>
<dbReference type="OrthoDB" id="273181at2759"/>
<proteinExistence type="predicted"/>
<feature type="domain" description="Tyrosine-protein phosphatase" evidence="4">
    <location>
        <begin position="497"/>
        <end position="648"/>
    </location>
</feature>
<sequence>MPGRSSTPPPHLTLNTSSRGTPAAIPNKHIPICSPGPVPARTPDTPPSSPPSKDSIIETSSITYPPDKYCLQYSRDPPLWTITAERLTQALDHLSTQPLPNPDQVFPWLHGLHADNQIQLAFFVSRRKSVRKIPRCIRSITVVKTGGDLSSSKLKGAIAPEELLPTCTDENGSFLECDPKDGFSVRNFQIQACKLAMVSDIIVYGDEQTSPNDTIALAKRISRAQRQYEQRNGFARGLFNTFILSDTFSHVQKHHPRLIAVDSAGGMTGNVIDFFYWERYEMCDMSKASEISANVFLGPSPDPQLQDSTSEEAFDVLIEATDLAHVPDSRSLRNIRAALEKDGQESIHLEFPSSGSIMPPSWSHAEVDGLMETCKWIYELANPNEVKKTKRKKTDEDGDIELEDLVAPKKFLLHCTDGYTETSLLALTYYMYAEGVPAHEAWVQLHRDKGRNFFAYPTDVSLLTSIEPRILQESPRWQKDVFNLRSPEWLERIDGSLPSRILPYMYLGNLGHANNPELLRELRITRILSVGETLSWADKIRDKLNWPVENLMVIDRVQDNGVDSLWDDFDRCLKFIEAGKSDGGATLVHCRVGVSRSATICIAEVMKEMNLSFPRAYCFVRARRLNVIIQPHLRFTYELLKWEEHQRQQRNQSLRRELEWATISREIALMNKPYSR</sequence>
<dbReference type="InterPro" id="IPR000340">
    <property type="entry name" value="Dual-sp_phosphatase_cat-dom"/>
</dbReference>
<dbReference type="PROSITE" id="PS50054">
    <property type="entry name" value="TYR_PHOSPHATASE_DUAL"/>
    <property type="match status" value="1"/>
</dbReference>